<evidence type="ECO:0000313" key="2">
    <source>
        <dbReference type="EMBL" id="NJC40195.1"/>
    </source>
</evidence>
<evidence type="ECO:0000256" key="1">
    <source>
        <dbReference type="SAM" id="Coils"/>
    </source>
</evidence>
<dbReference type="Proteomes" id="UP000587415">
    <property type="component" value="Unassembled WGS sequence"/>
</dbReference>
<dbReference type="Gene3D" id="1.20.5.340">
    <property type="match status" value="1"/>
</dbReference>
<dbReference type="RefSeq" id="WP_168045098.1">
    <property type="nucleotide sequence ID" value="NZ_JAATJM010000001.1"/>
</dbReference>
<feature type="coiled-coil region" evidence="1">
    <location>
        <begin position="92"/>
        <end position="133"/>
    </location>
</feature>
<protein>
    <submittedName>
        <fullName evidence="2">TolA-binding protein</fullName>
    </submittedName>
</protein>
<name>A0A7X5YKK8_9CAUL</name>
<dbReference type="InterPro" id="IPR011990">
    <property type="entry name" value="TPR-like_helical_dom_sf"/>
</dbReference>
<dbReference type="EMBL" id="JAATJM010000001">
    <property type="protein sequence ID" value="NJC40195.1"/>
    <property type="molecule type" value="Genomic_DNA"/>
</dbReference>
<feature type="coiled-coil region" evidence="1">
    <location>
        <begin position="39"/>
        <end position="66"/>
    </location>
</feature>
<dbReference type="Gene3D" id="1.25.40.10">
    <property type="entry name" value="Tetratricopeptide repeat domain"/>
    <property type="match status" value="1"/>
</dbReference>
<accession>A0A7X5YKK8</accession>
<dbReference type="AlphaFoldDB" id="A0A7X5YKK8"/>
<proteinExistence type="predicted"/>
<organism evidence="2 3">
    <name type="scientific">Brevundimonas alba</name>
    <dbReference type="NCBI Taxonomy" id="74314"/>
    <lineage>
        <taxon>Bacteria</taxon>
        <taxon>Pseudomonadati</taxon>
        <taxon>Pseudomonadota</taxon>
        <taxon>Alphaproteobacteria</taxon>
        <taxon>Caulobacterales</taxon>
        <taxon>Caulobacteraceae</taxon>
        <taxon>Brevundimonas</taxon>
    </lineage>
</organism>
<gene>
    <name evidence="2" type="ORF">GGQ87_000453</name>
</gene>
<keyword evidence="3" id="KW-1185">Reference proteome</keyword>
<keyword evidence="1" id="KW-0175">Coiled coil</keyword>
<evidence type="ECO:0000313" key="3">
    <source>
        <dbReference type="Proteomes" id="UP000587415"/>
    </source>
</evidence>
<sequence>MLKLPSALLSKNALVTILGVALIAGTTTVVAQTTPMEPIQWDKRRLEQLDRNVRRIERALTQRNAAGQPVIVEPDPEVVALTGRVTLMDRRLTDLEATLQRVNGDLERLTFQLDETTRDNAALTTRVRDAEGRLREMAAVAQREAELNRPISSTSPTGDAARDLSAAVRLAASDPAMGDRALQTVALAWPGTPQAREANARLGDLRVSGGDHAGAVAFYASALEGWPTTPWAGATVLELATALNATDRKTQACTALGEFDRRYAAAGSAALRTRAAGLRTQFACPAAPRRAG</sequence>
<reference evidence="2 3" key="1">
    <citation type="submission" date="2020-03" db="EMBL/GenBank/DDBJ databases">
        <title>Genomic Encyclopedia of Type Strains, Phase IV (KMG-IV): sequencing the most valuable type-strain genomes for metagenomic binning, comparative biology and taxonomic classification.</title>
        <authorList>
            <person name="Goeker M."/>
        </authorList>
    </citation>
    <scope>NUCLEOTIDE SEQUENCE [LARGE SCALE GENOMIC DNA]</scope>
    <source>
        <strain evidence="2 3">DSM 4736</strain>
    </source>
</reference>
<comment type="caution">
    <text evidence="2">The sequence shown here is derived from an EMBL/GenBank/DDBJ whole genome shotgun (WGS) entry which is preliminary data.</text>
</comment>